<sequence>MDFELTEEQKMLKTMTQDFAAKELEPIAAQIDEEAKFPAESIRKMAEIGLMGICYPEEYGGSGGGATELCLVIEEISRVCAATSVILLVTAGLASEPIYVYGNEDQKKRFVTPVATGEKLAAFALTEAG</sequence>
<comment type="similarity">
    <text evidence="2">Belongs to the acyl-CoA dehydrogenase family.</text>
</comment>
<dbReference type="InterPro" id="IPR009100">
    <property type="entry name" value="AcylCoA_DH/oxidase_NM_dom_sf"/>
</dbReference>
<proteinExistence type="inferred from homology"/>
<dbReference type="InterPro" id="IPR037069">
    <property type="entry name" value="AcylCoA_DH/ox_N_sf"/>
</dbReference>
<dbReference type="PANTHER" id="PTHR43884">
    <property type="entry name" value="ACYL-COA DEHYDROGENASE"/>
    <property type="match status" value="1"/>
</dbReference>
<keyword evidence="3" id="KW-0285">Flavoprotein</keyword>
<dbReference type="Gene3D" id="1.10.540.10">
    <property type="entry name" value="Acyl-CoA dehydrogenase/oxidase, N-terminal domain"/>
    <property type="match status" value="1"/>
</dbReference>
<dbReference type="EMBL" id="BARU01037209">
    <property type="protein sequence ID" value="GAH85686.1"/>
    <property type="molecule type" value="Genomic_DNA"/>
</dbReference>
<evidence type="ECO:0000256" key="1">
    <source>
        <dbReference type="ARBA" id="ARBA00001974"/>
    </source>
</evidence>
<organism evidence="7">
    <name type="scientific">marine sediment metagenome</name>
    <dbReference type="NCBI Taxonomy" id="412755"/>
    <lineage>
        <taxon>unclassified sequences</taxon>
        <taxon>metagenomes</taxon>
        <taxon>ecological metagenomes</taxon>
    </lineage>
</organism>
<accession>X1ITB1</accession>
<dbReference type="InterPro" id="IPR013786">
    <property type="entry name" value="AcylCoA_DH/ox_N"/>
</dbReference>
<feature type="domain" description="Acyl-CoA dehydrogenase/oxidase N-terminal" evidence="6">
    <location>
        <begin position="6"/>
        <end position="118"/>
    </location>
</feature>
<dbReference type="GO" id="GO:0050660">
    <property type="term" value="F:flavin adenine dinucleotide binding"/>
    <property type="evidence" value="ECO:0007669"/>
    <property type="project" value="InterPro"/>
</dbReference>
<comment type="caution">
    <text evidence="7">The sequence shown here is derived from an EMBL/GenBank/DDBJ whole genome shotgun (WGS) entry which is preliminary data.</text>
</comment>
<dbReference type="PANTHER" id="PTHR43884:SF12">
    <property type="entry name" value="ISOVALERYL-COA DEHYDROGENASE, MITOCHONDRIAL-RELATED"/>
    <property type="match status" value="1"/>
</dbReference>
<name>X1ITB1_9ZZZZ</name>
<dbReference type="SUPFAM" id="SSF56645">
    <property type="entry name" value="Acyl-CoA dehydrogenase NM domain-like"/>
    <property type="match status" value="1"/>
</dbReference>
<evidence type="ECO:0000256" key="2">
    <source>
        <dbReference type="ARBA" id="ARBA00009347"/>
    </source>
</evidence>
<comment type="cofactor">
    <cofactor evidence="1">
        <name>FAD</name>
        <dbReference type="ChEBI" id="CHEBI:57692"/>
    </cofactor>
</comment>
<evidence type="ECO:0000259" key="6">
    <source>
        <dbReference type="Pfam" id="PF02771"/>
    </source>
</evidence>
<reference evidence="7" key="1">
    <citation type="journal article" date="2014" name="Front. Microbiol.">
        <title>High frequency of phylogenetically diverse reductive dehalogenase-homologous genes in deep subseafloor sedimentary metagenomes.</title>
        <authorList>
            <person name="Kawai M."/>
            <person name="Futagami T."/>
            <person name="Toyoda A."/>
            <person name="Takaki Y."/>
            <person name="Nishi S."/>
            <person name="Hori S."/>
            <person name="Arai W."/>
            <person name="Tsubouchi T."/>
            <person name="Morono Y."/>
            <person name="Uchiyama I."/>
            <person name="Ito T."/>
            <person name="Fujiyama A."/>
            <person name="Inagaki F."/>
            <person name="Takami H."/>
        </authorList>
    </citation>
    <scope>NUCLEOTIDE SEQUENCE</scope>
    <source>
        <strain evidence="7">Expedition CK06-06</strain>
    </source>
</reference>
<evidence type="ECO:0000256" key="3">
    <source>
        <dbReference type="ARBA" id="ARBA00022630"/>
    </source>
</evidence>
<dbReference type="AlphaFoldDB" id="X1ITB1"/>
<evidence type="ECO:0000256" key="5">
    <source>
        <dbReference type="ARBA" id="ARBA00023002"/>
    </source>
</evidence>
<dbReference type="FunFam" id="1.10.540.10:FF:000002">
    <property type="entry name" value="Acyl-CoA dehydrogenase FadE19"/>
    <property type="match status" value="1"/>
</dbReference>
<gene>
    <name evidence="7" type="ORF">S03H2_58013</name>
</gene>
<feature type="non-terminal residue" evidence="7">
    <location>
        <position position="129"/>
    </location>
</feature>
<evidence type="ECO:0000256" key="4">
    <source>
        <dbReference type="ARBA" id="ARBA00022827"/>
    </source>
</evidence>
<dbReference type="GO" id="GO:0003995">
    <property type="term" value="F:acyl-CoA dehydrogenase activity"/>
    <property type="evidence" value="ECO:0007669"/>
    <property type="project" value="TreeGrafter"/>
</dbReference>
<keyword evidence="4" id="KW-0274">FAD</keyword>
<dbReference type="Pfam" id="PF02771">
    <property type="entry name" value="Acyl-CoA_dh_N"/>
    <property type="match status" value="1"/>
</dbReference>
<protein>
    <recommendedName>
        <fullName evidence="6">Acyl-CoA dehydrogenase/oxidase N-terminal domain-containing protein</fullName>
    </recommendedName>
</protein>
<evidence type="ECO:0000313" key="7">
    <source>
        <dbReference type="EMBL" id="GAH85686.1"/>
    </source>
</evidence>
<keyword evidence="5" id="KW-0560">Oxidoreductase</keyword>